<gene>
    <name evidence="9" type="ORF">H4W31_007466</name>
</gene>
<feature type="transmembrane region" description="Helical" evidence="7">
    <location>
        <begin position="16"/>
        <end position="40"/>
    </location>
</feature>
<feature type="transmembrane region" description="Helical" evidence="7">
    <location>
        <begin position="204"/>
        <end position="221"/>
    </location>
</feature>
<dbReference type="InterPro" id="IPR020846">
    <property type="entry name" value="MFS_dom"/>
</dbReference>
<feature type="transmembrane region" description="Helical" evidence="7">
    <location>
        <begin position="233"/>
        <end position="250"/>
    </location>
</feature>
<keyword evidence="10" id="KW-1185">Reference proteome</keyword>
<feature type="transmembrane region" description="Helical" evidence="7">
    <location>
        <begin position="271"/>
        <end position="295"/>
    </location>
</feature>
<dbReference type="RefSeq" id="WP_192770826.1">
    <property type="nucleotide sequence ID" value="NZ_JADBEB010000001.1"/>
</dbReference>
<dbReference type="CDD" id="cd17321">
    <property type="entry name" value="MFS_MMR_MDR_like"/>
    <property type="match status" value="1"/>
</dbReference>
<dbReference type="InterPro" id="IPR036259">
    <property type="entry name" value="MFS_trans_sf"/>
</dbReference>
<dbReference type="Pfam" id="PF07690">
    <property type="entry name" value="MFS_1"/>
    <property type="match status" value="1"/>
</dbReference>
<feature type="transmembrane region" description="Helical" evidence="7">
    <location>
        <begin position="307"/>
        <end position="327"/>
    </location>
</feature>
<comment type="subcellular location">
    <subcellularLocation>
        <location evidence="1">Cell membrane</location>
        <topology evidence="1">Multi-pass membrane protein</topology>
    </subcellularLocation>
</comment>
<feature type="transmembrane region" description="Helical" evidence="7">
    <location>
        <begin position="142"/>
        <end position="162"/>
    </location>
</feature>
<evidence type="ECO:0000313" key="9">
    <source>
        <dbReference type="EMBL" id="MBE1491828.1"/>
    </source>
</evidence>
<name>A0A927MHK7_9ACTN</name>
<keyword evidence="6 7" id="KW-0472">Membrane</keyword>
<dbReference type="EMBL" id="JADBEB010000001">
    <property type="protein sequence ID" value="MBE1491828.1"/>
    <property type="molecule type" value="Genomic_DNA"/>
</dbReference>
<protein>
    <submittedName>
        <fullName evidence="9">DHA2 family multidrug resistance protein-like MFS transporter</fullName>
    </submittedName>
</protein>
<evidence type="ECO:0000256" key="3">
    <source>
        <dbReference type="ARBA" id="ARBA00022475"/>
    </source>
</evidence>
<dbReference type="Gene3D" id="1.20.1250.20">
    <property type="entry name" value="MFS general substrate transporter like domains"/>
    <property type="match status" value="1"/>
</dbReference>
<evidence type="ECO:0000256" key="4">
    <source>
        <dbReference type="ARBA" id="ARBA00022692"/>
    </source>
</evidence>
<evidence type="ECO:0000256" key="7">
    <source>
        <dbReference type="SAM" id="Phobius"/>
    </source>
</evidence>
<feature type="transmembrane region" description="Helical" evidence="7">
    <location>
        <begin position="109"/>
        <end position="130"/>
    </location>
</feature>
<feature type="transmembrane region" description="Helical" evidence="7">
    <location>
        <begin position="471"/>
        <end position="491"/>
    </location>
</feature>
<feature type="transmembrane region" description="Helical" evidence="7">
    <location>
        <begin position="60"/>
        <end position="77"/>
    </location>
</feature>
<keyword evidence="5 7" id="KW-1133">Transmembrane helix</keyword>
<keyword evidence="2" id="KW-0813">Transport</keyword>
<dbReference type="GO" id="GO:0022857">
    <property type="term" value="F:transmembrane transporter activity"/>
    <property type="evidence" value="ECO:0007669"/>
    <property type="project" value="InterPro"/>
</dbReference>
<evidence type="ECO:0000256" key="2">
    <source>
        <dbReference type="ARBA" id="ARBA00022448"/>
    </source>
</evidence>
<dbReference type="GO" id="GO:0005886">
    <property type="term" value="C:plasma membrane"/>
    <property type="evidence" value="ECO:0007669"/>
    <property type="project" value="UniProtKB-SubCell"/>
</dbReference>
<evidence type="ECO:0000256" key="6">
    <source>
        <dbReference type="ARBA" id="ARBA00023136"/>
    </source>
</evidence>
<dbReference type="PANTHER" id="PTHR42718:SF47">
    <property type="entry name" value="METHYL VIOLOGEN RESISTANCE PROTEIN SMVA"/>
    <property type="match status" value="1"/>
</dbReference>
<feature type="transmembrane region" description="Helical" evidence="7">
    <location>
        <begin position="84"/>
        <end position="103"/>
    </location>
</feature>
<dbReference type="PROSITE" id="PS50850">
    <property type="entry name" value="MFS"/>
    <property type="match status" value="1"/>
</dbReference>
<comment type="caution">
    <text evidence="9">The sequence shown here is derived from an EMBL/GenBank/DDBJ whole genome shotgun (WGS) entry which is preliminary data.</text>
</comment>
<proteinExistence type="predicted"/>
<evidence type="ECO:0000256" key="1">
    <source>
        <dbReference type="ARBA" id="ARBA00004651"/>
    </source>
</evidence>
<accession>A0A927MHK7</accession>
<dbReference type="InterPro" id="IPR011701">
    <property type="entry name" value="MFS"/>
</dbReference>
<dbReference type="PANTHER" id="PTHR42718">
    <property type="entry name" value="MAJOR FACILITATOR SUPERFAMILY MULTIDRUG TRANSPORTER MFSC"/>
    <property type="match status" value="1"/>
</dbReference>
<dbReference type="SUPFAM" id="SSF103473">
    <property type="entry name" value="MFS general substrate transporter"/>
    <property type="match status" value="1"/>
</dbReference>
<evidence type="ECO:0000259" key="8">
    <source>
        <dbReference type="PROSITE" id="PS50850"/>
    </source>
</evidence>
<reference evidence="9" key="1">
    <citation type="submission" date="2020-10" db="EMBL/GenBank/DDBJ databases">
        <title>Sequencing the genomes of 1000 actinobacteria strains.</title>
        <authorList>
            <person name="Klenk H.-P."/>
        </authorList>
    </citation>
    <scope>NUCLEOTIDE SEQUENCE</scope>
    <source>
        <strain evidence="9">DSM 46832</strain>
    </source>
</reference>
<dbReference type="Proteomes" id="UP000649753">
    <property type="component" value="Unassembled WGS sequence"/>
</dbReference>
<keyword evidence="4 7" id="KW-0812">Transmembrane</keyword>
<dbReference type="AlphaFoldDB" id="A0A927MHK7"/>
<keyword evidence="3" id="KW-1003">Cell membrane</keyword>
<evidence type="ECO:0000313" key="10">
    <source>
        <dbReference type="Proteomes" id="UP000649753"/>
    </source>
</evidence>
<organism evidence="9 10">
    <name type="scientific">Plantactinospora soyae</name>
    <dbReference type="NCBI Taxonomy" id="1544732"/>
    <lineage>
        <taxon>Bacteria</taxon>
        <taxon>Bacillati</taxon>
        <taxon>Actinomycetota</taxon>
        <taxon>Actinomycetes</taxon>
        <taxon>Micromonosporales</taxon>
        <taxon>Micromonosporaceae</taxon>
        <taxon>Plantactinospora</taxon>
    </lineage>
</organism>
<feature type="domain" description="Major facilitator superfamily (MFS) profile" evidence="8">
    <location>
        <begin position="18"/>
        <end position="496"/>
    </location>
</feature>
<feature type="transmembrane region" description="Helical" evidence="7">
    <location>
        <begin position="407"/>
        <end position="426"/>
    </location>
</feature>
<feature type="transmembrane region" description="Helical" evidence="7">
    <location>
        <begin position="334"/>
        <end position="356"/>
    </location>
</feature>
<feature type="transmembrane region" description="Helical" evidence="7">
    <location>
        <begin position="168"/>
        <end position="192"/>
    </location>
</feature>
<evidence type="ECO:0000256" key="5">
    <source>
        <dbReference type="ARBA" id="ARBA00022989"/>
    </source>
</evidence>
<sequence>MYRPQVSVRYATGREWLGLGVLSLVAFVTSVDVFVLLLALPDISRELGATAVQQLWITDVYGFMLVGFMITAGTLGDRIGRRRLLLAGATVFAVASIVAAFSGSPEMLIAARGVLGIAGATLAPATLGLISGMFPDPRQRAVAVSVWQMCFMGGALVGPVLGGLLIGHFWWGSVFLLGVPAMVLLLVLGPFTIVESGRRGAGRLDLVSVGLCLGAILPTVHGLKELANSGPQLHVGAAVGLGVAFGVWFVRRQRRLDDPLLDVSLFTNRAFAAIALIMVLVTVVSALMFFTAQYLQLVARMTALEAAFAMLPAAVTSLLAIAATPYLARTVRPVVIIVAGMLVAGFGAWLFTTLAASGDASAVIVGLAIATGGNSPVVALGTTLILAALPTGNAGSAGAIAETGTEFGFAFGVAVLGSLATVVYRARLVLPEDLPPAAQSRIHDGLPGAVDTGLPAALDAARTAYVLGLHAVGWAVVGVAGTIALLGIAFLRRLPEVIATDGRSATSKDEDGGTRGI</sequence>